<reference evidence="2" key="1">
    <citation type="submission" date="2023-05" db="EMBL/GenBank/DDBJ databases">
        <authorList>
            <person name="Zhang X."/>
        </authorList>
    </citation>
    <scope>NUCLEOTIDE SEQUENCE</scope>
    <source>
        <strain evidence="2">BD1B2-1</strain>
    </source>
</reference>
<proteinExistence type="predicted"/>
<feature type="region of interest" description="Disordered" evidence="1">
    <location>
        <begin position="58"/>
        <end position="118"/>
    </location>
</feature>
<name>A0AAE3REJ8_9BACT</name>
<protein>
    <submittedName>
        <fullName evidence="2">Uncharacterized protein</fullName>
    </submittedName>
</protein>
<keyword evidence="3" id="KW-1185">Reference proteome</keyword>
<dbReference type="EMBL" id="JASJOU010000025">
    <property type="protein sequence ID" value="MDJ1506633.1"/>
    <property type="molecule type" value="Genomic_DNA"/>
</dbReference>
<accession>A0AAE3REJ8</accession>
<feature type="compositionally biased region" description="Basic and acidic residues" evidence="1">
    <location>
        <begin position="70"/>
        <end position="82"/>
    </location>
</feature>
<evidence type="ECO:0000313" key="3">
    <source>
        <dbReference type="Proteomes" id="UP001232063"/>
    </source>
</evidence>
<evidence type="ECO:0000313" key="2">
    <source>
        <dbReference type="EMBL" id="MDJ1506633.1"/>
    </source>
</evidence>
<dbReference type="AlphaFoldDB" id="A0AAE3REJ8"/>
<comment type="caution">
    <text evidence="2">The sequence shown here is derived from an EMBL/GenBank/DDBJ whole genome shotgun (WGS) entry which is preliminary data.</text>
</comment>
<dbReference type="Proteomes" id="UP001232063">
    <property type="component" value="Unassembled WGS sequence"/>
</dbReference>
<gene>
    <name evidence="2" type="ORF">QNI22_38685</name>
</gene>
<dbReference type="RefSeq" id="WP_314519705.1">
    <property type="nucleotide sequence ID" value="NZ_JASJOU010000025.1"/>
</dbReference>
<sequence length="118" mass="12974">MNTNSQTDDSGKIRLKDLKLKKVIKKAGKAARKQFLKLARKVEVKKVDTPKVVIKKKTDLNTTNNPTVPVEKDNSAEAEKTSKPVPVQANTKSKKSVKNKQASKVAKFAVTSQQTAKS</sequence>
<evidence type="ECO:0000256" key="1">
    <source>
        <dbReference type="SAM" id="MobiDB-lite"/>
    </source>
</evidence>
<organism evidence="2 3">
    <name type="scientific">Xanthocytophaga agilis</name>
    <dbReference type="NCBI Taxonomy" id="3048010"/>
    <lineage>
        <taxon>Bacteria</taxon>
        <taxon>Pseudomonadati</taxon>
        <taxon>Bacteroidota</taxon>
        <taxon>Cytophagia</taxon>
        <taxon>Cytophagales</taxon>
        <taxon>Rhodocytophagaceae</taxon>
        <taxon>Xanthocytophaga</taxon>
    </lineage>
</organism>